<dbReference type="GO" id="GO:0005615">
    <property type="term" value="C:extracellular space"/>
    <property type="evidence" value="ECO:0007669"/>
    <property type="project" value="InterPro"/>
</dbReference>
<keyword evidence="4" id="KW-0677">Repeat</keyword>
<sequence length="848" mass="82877">MSAELIKQYFVNILQRDPTAAESSFWTASVSSGALSLAQVRESLANSVEATTFVDQIIRIYQAAFGRKPDVTGVDGWTDQLRADATALSKIAAGFVNSTEWKNRYGDNTVNDAVLQALYVNVLGRTGSASEIAAWKATGQSMTQILIGFSNSAEFIAKSGPAVTALKLAAGNVATSALNTVFTGSGALFDPAAGSGQTYTLTSGVDTFNGTPGNDTFVAVAATTGGTYGTADTLTGGNGVDTLNLTVDTLAANSIPAASSSGIEIINVRNVSGNAQTVSGNNFSGHTQIWADRSTSDLTINDVASGAAIGVRGNGVATVGAVTATYAAAATSATLVVDGGTVAGAGSDVTINGTGLTAVTITSSGAANQLDDVTLAGTVKAVTIEAATNLTIGAAAGGAGLTGVAAGSTLTIKGAAASVELPDALAANFKSVDASGLAGGATIVLDGDADTTFVGGKGNDVVTTGAILTTGSVAAGEGTADRLVVNASNHINTASLGGKYTGFEVVQVQNGVAQDVSLIAGITSVRLNDGNAATSVTNLNATQAGAITVLAADGAATIGIKDATNVGQIDTVKLTFNDGNATLNQDINATSSTFTLTGIENLEVTAIDQVDITQSAAASASLASVKLLGAGDATFVTGDMATANFAVDGSAATGKLTIDASGFATNGVALTGGSNDDTLTGSAQADILKGGAGKDTILGGNGNDTIEGGDGNDTITGGVGADTLTGGAGADTFTFTTLAHSLVAAADSIKDFVAGTDKIDVTTVPAAVLQGAAYTAAGTGTLATDIATALTAGGGTLAANGAAVVTITGTGAGTYLILNDGTAGYVAGDDAVVNITGITGTLAVADFV</sequence>
<dbReference type="Gene3D" id="1.10.3130.20">
    <property type="entry name" value="Phycobilisome linker domain"/>
    <property type="match status" value="1"/>
</dbReference>
<dbReference type="Proteomes" id="UP000586722">
    <property type="component" value="Unassembled WGS sequence"/>
</dbReference>
<accession>A0A7X5F0N2</accession>
<proteinExistence type="predicted"/>
<dbReference type="PANTHER" id="PTHR38340:SF1">
    <property type="entry name" value="S-LAYER PROTEIN"/>
    <property type="match status" value="1"/>
</dbReference>
<feature type="domain" description="Peptidase M10 serralysin C-terminal" evidence="5">
    <location>
        <begin position="652"/>
        <end position="766"/>
    </location>
</feature>
<comment type="caution">
    <text evidence="7">The sequence shown here is derived from an EMBL/GenBank/DDBJ whole genome shotgun (WGS) entry which is preliminary data.</text>
</comment>
<dbReference type="GO" id="GO:0005509">
    <property type="term" value="F:calcium ion binding"/>
    <property type="evidence" value="ECO:0007669"/>
    <property type="project" value="InterPro"/>
</dbReference>
<dbReference type="SUPFAM" id="SSF51120">
    <property type="entry name" value="beta-Roll"/>
    <property type="match status" value="1"/>
</dbReference>
<dbReference type="Pfam" id="PF08548">
    <property type="entry name" value="Peptidase_M10_C"/>
    <property type="match status" value="1"/>
</dbReference>
<evidence type="ECO:0000313" key="7">
    <source>
        <dbReference type="EMBL" id="NBN77628.1"/>
    </source>
</evidence>
<dbReference type="Pfam" id="PF13946">
    <property type="entry name" value="DUF4214"/>
    <property type="match status" value="1"/>
</dbReference>
<dbReference type="Pfam" id="PF00353">
    <property type="entry name" value="HemolysinCabind"/>
    <property type="match status" value="3"/>
</dbReference>
<evidence type="ECO:0000256" key="3">
    <source>
        <dbReference type="ARBA" id="ARBA00022525"/>
    </source>
</evidence>
<keyword evidence="8" id="KW-1185">Reference proteome</keyword>
<protein>
    <submittedName>
        <fullName evidence="7">DUF4214 domain-containing protein</fullName>
    </submittedName>
</protein>
<evidence type="ECO:0000259" key="6">
    <source>
        <dbReference type="Pfam" id="PF13946"/>
    </source>
</evidence>
<dbReference type="InterPro" id="IPR018511">
    <property type="entry name" value="Hemolysin-typ_Ca-bd_CS"/>
</dbReference>
<comment type="subcellular location">
    <subcellularLocation>
        <location evidence="2">Secreted</location>
    </subcellularLocation>
</comment>
<comment type="cofactor">
    <cofactor evidence="1">
        <name>Ca(2+)</name>
        <dbReference type="ChEBI" id="CHEBI:29108"/>
    </cofactor>
</comment>
<dbReference type="InterPro" id="IPR038255">
    <property type="entry name" value="PBS_linker_sf"/>
</dbReference>
<gene>
    <name evidence="7" type="ORF">GWI72_05025</name>
</gene>
<reference evidence="8" key="1">
    <citation type="submission" date="2020-01" db="EMBL/GenBank/DDBJ databases">
        <authorList>
            <person name="Fang Y."/>
            <person name="Sun R."/>
            <person name="Nie L."/>
            <person name="He J."/>
            <person name="Hao L."/>
            <person name="Wang L."/>
            <person name="Su S."/>
            <person name="Lv E."/>
            <person name="Zhang Z."/>
            <person name="Xie R."/>
            <person name="Liu H."/>
        </authorList>
    </citation>
    <scope>NUCLEOTIDE SEQUENCE [LARGE SCALE GENOMIC DNA]</scope>
    <source>
        <strain evidence="8">XCT-53</strain>
    </source>
</reference>
<evidence type="ECO:0000259" key="5">
    <source>
        <dbReference type="Pfam" id="PF08548"/>
    </source>
</evidence>
<organism evidence="7 8">
    <name type="scientific">Pannonibacter tanglangensis</name>
    <dbReference type="NCBI Taxonomy" id="2750084"/>
    <lineage>
        <taxon>Bacteria</taxon>
        <taxon>Pseudomonadati</taxon>
        <taxon>Pseudomonadota</taxon>
        <taxon>Alphaproteobacteria</taxon>
        <taxon>Hyphomicrobiales</taxon>
        <taxon>Stappiaceae</taxon>
        <taxon>Pannonibacter</taxon>
    </lineage>
</organism>
<name>A0A7X5F0N2_9HYPH</name>
<dbReference type="InterPro" id="IPR011049">
    <property type="entry name" value="Serralysin-like_metalloprot_C"/>
</dbReference>
<dbReference type="PRINTS" id="PR00313">
    <property type="entry name" value="CABNDNGRPT"/>
</dbReference>
<dbReference type="InterPro" id="IPR050557">
    <property type="entry name" value="RTX_toxin/Mannuronan_C5-epim"/>
</dbReference>
<dbReference type="InterPro" id="IPR025282">
    <property type="entry name" value="DUF4214"/>
</dbReference>
<evidence type="ECO:0000256" key="1">
    <source>
        <dbReference type="ARBA" id="ARBA00001913"/>
    </source>
</evidence>
<evidence type="ECO:0000256" key="4">
    <source>
        <dbReference type="ARBA" id="ARBA00022737"/>
    </source>
</evidence>
<dbReference type="InterPro" id="IPR048165">
    <property type="entry name" value="Bluetail_dom"/>
</dbReference>
<keyword evidence="3" id="KW-0964">Secreted</keyword>
<dbReference type="EMBL" id="JAABLQ010000001">
    <property type="protein sequence ID" value="NBN77628.1"/>
    <property type="molecule type" value="Genomic_DNA"/>
</dbReference>
<dbReference type="AlphaFoldDB" id="A0A7X5F0N2"/>
<dbReference type="RefSeq" id="WP_161708016.1">
    <property type="nucleotide sequence ID" value="NZ_JAABLQ010000001.1"/>
</dbReference>
<evidence type="ECO:0000313" key="8">
    <source>
        <dbReference type="Proteomes" id="UP000586722"/>
    </source>
</evidence>
<dbReference type="PANTHER" id="PTHR38340">
    <property type="entry name" value="S-LAYER PROTEIN"/>
    <property type="match status" value="1"/>
</dbReference>
<dbReference type="Gene3D" id="2.150.10.10">
    <property type="entry name" value="Serralysin-like metalloprotease, C-terminal"/>
    <property type="match status" value="1"/>
</dbReference>
<dbReference type="InterPro" id="IPR013858">
    <property type="entry name" value="Peptidase_M10B_C"/>
</dbReference>
<dbReference type="NCBIfam" id="NF041519">
    <property type="entry name" value="bluetail"/>
    <property type="match status" value="1"/>
</dbReference>
<evidence type="ECO:0000256" key="2">
    <source>
        <dbReference type="ARBA" id="ARBA00004613"/>
    </source>
</evidence>
<dbReference type="PROSITE" id="PS00330">
    <property type="entry name" value="HEMOLYSIN_CALCIUM"/>
    <property type="match status" value="3"/>
</dbReference>
<dbReference type="InterPro" id="IPR001343">
    <property type="entry name" value="Hemolysn_Ca-bd"/>
</dbReference>
<feature type="domain" description="DUF4214" evidence="6">
    <location>
        <begin position="92"/>
        <end position="158"/>
    </location>
</feature>